<feature type="compositionally biased region" description="Acidic residues" evidence="1">
    <location>
        <begin position="31"/>
        <end position="67"/>
    </location>
</feature>
<organism evidence="3">
    <name type="scientific">Caenorhabditis brenneri</name>
    <name type="common">Nematode worm</name>
    <dbReference type="NCBI Taxonomy" id="135651"/>
    <lineage>
        <taxon>Eukaryota</taxon>
        <taxon>Metazoa</taxon>
        <taxon>Ecdysozoa</taxon>
        <taxon>Nematoda</taxon>
        <taxon>Chromadorea</taxon>
        <taxon>Rhabditida</taxon>
        <taxon>Rhabditina</taxon>
        <taxon>Rhabditomorpha</taxon>
        <taxon>Rhabditoidea</taxon>
        <taxon>Rhabditidae</taxon>
        <taxon>Peloderinae</taxon>
        <taxon>Caenorhabditis</taxon>
    </lineage>
</organism>
<keyword evidence="3" id="KW-1185">Reference proteome</keyword>
<accession>G0N528</accession>
<dbReference type="EMBL" id="GL379839">
    <property type="protein sequence ID" value="EGT52973.1"/>
    <property type="molecule type" value="Genomic_DNA"/>
</dbReference>
<reference evidence="3" key="1">
    <citation type="submission" date="2011-07" db="EMBL/GenBank/DDBJ databases">
        <authorList>
            <consortium name="Caenorhabditis brenneri Sequencing and Analysis Consortium"/>
            <person name="Wilson R.K."/>
        </authorList>
    </citation>
    <scope>NUCLEOTIDE SEQUENCE [LARGE SCALE GENOMIC DNA]</scope>
    <source>
        <strain evidence="3">PB2801</strain>
    </source>
</reference>
<evidence type="ECO:0000313" key="3">
    <source>
        <dbReference type="Proteomes" id="UP000008068"/>
    </source>
</evidence>
<feature type="compositionally biased region" description="Basic and acidic residues" evidence="1">
    <location>
        <begin position="68"/>
        <end position="85"/>
    </location>
</feature>
<name>G0N528_CAEBE</name>
<dbReference type="Proteomes" id="UP000008068">
    <property type="component" value="Unassembled WGS sequence"/>
</dbReference>
<dbReference type="AlphaFoldDB" id="G0N528"/>
<dbReference type="InParanoid" id="G0N528"/>
<proteinExistence type="predicted"/>
<dbReference type="HOGENOM" id="CLU_2294167_0_0_1"/>
<protein>
    <submittedName>
        <fullName evidence="2">Uncharacterized protein</fullName>
    </submittedName>
</protein>
<feature type="region of interest" description="Disordered" evidence="1">
    <location>
        <begin position="20"/>
        <end position="85"/>
    </location>
</feature>
<sequence>MEDSSHFCFPIWRKERKDRCFGSSVGPAATEDSEESEEGLEGEEGSEEEEEESGESDEDSDESEEESEGYKVLDGEESSIKDEKHVHRNYWLNRKPFYEKR</sequence>
<gene>
    <name evidence="2" type="ORF">CAEBREN_18712</name>
</gene>
<evidence type="ECO:0000313" key="2">
    <source>
        <dbReference type="EMBL" id="EGT52973.1"/>
    </source>
</evidence>
<evidence type="ECO:0000256" key="1">
    <source>
        <dbReference type="SAM" id="MobiDB-lite"/>
    </source>
</evidence>